<name>A0ACC3YC99_COLTU</name>
<organism evidence="1 2">
    <name type="scientific">Colletotrichum truncatum</name>
    <name type="common">Anthracnose fungus</name>
    <name type="synonym">Colletotrichum capsici</name>
    <dbReference type="NCBI Taxonomy" id="5467"/>
    <lineage>
        <taxon>Eukaryota</taxon>
        <taxon>Fungi</taxon>
        <taxon>Dikarya</taxon>
        <taxon>Ascomycota</taxon>
        <taxon>Pezizomycotina</taxon>
        <taxon>Sordariomycetes</taxon>
        <taxon>Hypocreomycetidae</taxon>
        <taxon>Glomerellales</taxon>
        <taxon>Glomerellaceae</taxon>
        <taxon>Colletotrichum</taxon>
        <taxon>Colletotrichum truncatum species complex</taxon>
    </lineage>
</organism>
<sequence length="442" mass="50514">MSYYTQITADDYTYEDGSSYDQAGLFGTPLDPTDVASFATSPSVIDLEDAQTIASSRLSRPPEHGLPLLQLADWDEDKSYDEQPPTCVHYSIEWKLTVNKKMVAEDSEQDLVLCPSAIWERILRGKLDRLLKKKLSAKKSYLVDDTSVRVSVQERSQRDFVKRFDELDIDWRMLERQLERWSQFFRAGKNIRIDMSFNYMETEESRTAAAPRGTKRGFASVSGERLAERDARINAEEQVLGRPSLWERLYSLFRCPGPPCNLGPLCWRDAVTKKHYKLYTHHLKSLLNFMEQGGSLQGHDDMPQNVREELCAEEQQRLERRGRSSSSTPTSNNTPPVTITNVIPAQAAQPGQLNLPTPLEISGLQDVAIEKYCDWLCSRVQRQNFKNQYRKAAELALDHCLDLEGLHDKQDVEFFTSNGIQLGAARCFITSIRKWAELQCDA</sequence>
<dbReference type="Proteomes" id="UP000805649">
    <property type="component" value="Unassembled WGS sequence"/>
</dbReference>
<comment type="caution">
    <text evidence="1">The sequence shown here is derived from an EMBL/GenBank/DDBJ whole genome shotgun (WGS) entry which is preliminary data.</text>
</comment>
<gene>
    <name evidence="1" type="ORF">CTRU02_215633</name>
</gene>
<keyword evidence="2" id="KW-1185">Reference proteome</keyword>
<reference evidence="1 2" key="1">
    <citation type="journal article" date="2020" name="Phytopathology">
        <title>Genome Sequence Resources of Colletotrichum truncatum, C. plurivorum, C. musicola, and C. sojae: Four Species Pathogenic to Soybean (Glycine max).</title>
        <authorList>
            <person name="Rogerio F."/>
            <person name="Boufleur T.R."/>
            <person name="Ciampi-Guillardi M."/>
            <person name="Sukno S.A."/>
            <person name="Thon M.R."/>
            <person name="Massola Junior N.S."/>
            <person name="Baroncelli R."/>
        </authorList>
    </citation>
    <scope>NUCLEOTIDE SEQUENCE [LARGE SCALE GENOMIC DNA]</scope>
    <source>
        <strain evidence="1 2">CMES1059</strain>
    </source>
</reference>
<accession>A0ACC3YC99</accession>
<protein>
    <submittedName>
        <fullName evidence="1">Uncharacterized protein</fullName>
    </submittedName>
</protein>
<dbReference type="EMBL" id="VUJX02000017">
    <property type="protein sequence ID" value="KAL0929467.1"/>
    <property type="molecule type" value="Genomic_DNA"/>
</dbReference>
<evidence type="ECO:0000313" key="1">
    <source>
        <dbReference type="EMBL" id="KAL0929467.1"/>
    </source>
</evidence>
<evidence type="ECO:0000313" key="2">
    <source>
        <dbReference type="Proteomes" id="UP000805649"/>
    </source>
</evidence>
<proteinExistence type="predicted"/>